<evidence type="ECO:0000256" key="2">
    <source>
        <dbReference type="ARBA" id="ARBA00005981"/>
    </source>
</evidence>
<evidence type="ECO:0000256" key="3">
    <source>
        <dbReference type="ARBA" id="ARBA00023054"/>
    </source>
</evidence>
<evidence type="ECO:0000313" key="9">
    <source>
        <dbReference type="Proteomes" id="UP000750711"/>
    </source>
</evidence>
<dbReference type="AlphaFoldDB" id="A0A9P8L220"/>
<evidence type="ECO:0000256" key="1">
    <source>
        <dbReference type="ARBA" id="ARBA00004123"/>
    </source>
</evidence>
<dbReference type="PIRSF" id="PIRSF026991">
    <property type="entry name" value="Mnd1"/>
    <property type="match status" value="1"/>
</dbReference>
<protein>
    <recommendedName>
        <fullName evidence="5">Meiotic nuclear division protein 1</fullName>
    </recommendedName>
</protein>
<evidence type="ECO:0000259" key="7">
    <source>
        <dbReference type="Pfam" id="PF03962"/>
    </source>
</evidence>
<gene>
    <name evidence="8" type="ORF">GP486_008111</name>
</gene>
<organism evidence="8 9">
    <name type="scientific">Trichoglossum hirsutum</name>
    <dbReference type="NCBI Taxonomy" id="265104"/>
    <lineage>
        <taxon>Eukaryota</taxon>
        <taxon>Fungi</taxon>
        <taxon>Dikarya</taxon>
        <taxon>Ascomycota</taxon>
        <taxon>Pezizomycotina</taxon>
        <taxon>Geoglossomycetes</taxon>
        <taxon>Geoglossales</taxon>
        <taxon>Geoglossaceae</taxon>
        <taxon>Trichoglossum</taxon>
    </lineage>
</organism>
<comment type="caution">
    <text evidence="8">The sequence shown here is derived from an EMBL/GenBank/DDBJ whole genome shotgun (WGS) entry which is preliminary data.</text>
</comment>
<dbReference type="GO" id="GO:0005634">
    <property type="term" value="C:nucleus"/>
    <property type="evidence" value="ECO:0007669"/>
    <property type="project" value="UniProtKB-SubCell"/>
</dbReference>
<accession>A0A9P8L220</accession>
<evidence type="ECO:0000256" key="5">
    <source>
        <dbReference type="PIRNR" id="PIRNR026991"/>
    </source>
</evidence>
<evidence type="ECO:0000256" key="6">
    <source>
        <dbReference type="SAM" id="Coils"/>
    </source>
</evidence>
<dbReference type="InterPro" id="IPR005647">
    <property type="entry name" value="Mnd1"/>
</dbReference>
<name>A0A9P8L220_9PEZI</name>
<feature type="domain" description="Mnd1 HTH" evidence="7">
    <location>
        <begin position="16"/>
        <end position="74"/>
    </location>
</feature>
<keyword evidence="4 5" id="KW-0539">Nucleus</keyword>
<comment type="function">
    <text evidence="5">Required for proper homologous chromosome pairing and efficient cross-over and intragenic recombination during meiosis.</text>
</comment>
<evidence type="ECO:0000256" key="4">
    <source>
        <dbReference type="ARBA" id="ARBA00023242"/>
    </source>
</evidence>
<reference evidence="8" key="1">
    <citation type="submission" date="2021-03" db="EMBL/GenBank/DDBJ databases">
        <title>Comparative genomics and phylogenomic investigation of the class Geoglossomycetes provide insights into ecological specialization and systematics.</title>
        <authorList>
            <person name="Melie T."/>
            <person name="Pirro S."/>
            <person name="Miller A.N."/>
            <person name="Quandt A."/>
        </authorList>
    </citation>
    <scope>NUCLEOTIDE SEQUENCE</scope>
    <source>
        <strain evidence="8">CAQ_001_2017</strain>
    </source>
</reference>
<dbReference type="Proteomes" id="UP000750711">
    <property type="component" value="Unassembled WGS sequence"/>
</dbReference>
<dbReference type="EMBL" id="JAGHQM010002775">
    <property type="protein sequence ID" value="KAH0548166.1"/>
    <property type="molecule type" value="Genomic_DNA"/>
</dbReference>
<evidence type="ECO:0000313" key="8">
    <source>
        <dbReference type="EMBL" id="KAH0548166.1"/>
    </source>
</evidence>
<dbReference type="Pfam" id="PF03962">
    <property type="entry name" value="Mnd1"/>
    <property type="match status" value="1"/>
</dbReference>
<dbReference type="InterPro" id="IPR040453">
    <property type="entry name" value="Mnd1_HTH"/>
</dbReference>
<dbReference type="GO" id="GO:0003690">
    <property type="term" value="F:double-stranded DNA binding"/>
    <property type="evidence" value="ECO:0007669"/>
    <property type="project" value="InterPro"/>
</dbReference>
<dbReference type="GO" id="GO:0007131">
    <property type="term" value="P:reciprocal meiotic recombination"/>
    <property type="evidence" value="ECO:0007669"/>
    <property type="project" value="InterPro"/>
</dbReference>
<comment type="similarity">
    <text evidence="2 5">Belongs to the MND1 family.</text>
</comment>
<keyword evidence="3 6" id="KW-0175">Coiled coil</keyword>
<keyword evidence="9" id="KW-1185">Reference proteome</keyword>
<comment type="subcellular location">
    <subcellularLocation>
        <location evidence="1 5">Nucleus</location>
    </subcellularLocation>
</comment>
<proteinExistence type="inferred from homology"/>
<sequence length="217" mass="24539">MSAPKTLPPAAKQALILNFIQSSRTVHSIKDLEKALPSVASINGLQVKDYLQALTDDGKIRVEKIGSGNWYWSFLSEDKKRREKILEDLNAEKERVAASVAELQDKINSEGAAREDGSEGEDGQDRQSLRETYANLQQQTAALRTELSSYSDNDPTEVLRKKEQTARLMASAERWTDNIYTLEAYLLEVTQDREAMENIRREHYGEEYVEGEGLAEL</sequence>
<feature type="coiled-coil region" evidence="6">
    <location>
        <begin position="75"/>
        <end position="153"/>
    </location>
</feature>